<dbReference type="Gene3D" id="3.40.50.720">
    <property type="entry name" value="NAD(P)-binding Rossmann-like Domain"/>
    <property type="match status" value="1"/>
</dbReference>
<dbReference type="EMBL" id="CAJOBZ010000003">
    <property type="protein sequence ID" value="CAF4766863.1"/>
    <property type="molecule type" value="Genomic_DNA"/>
</dbReference>
<accession>A0A821MBP5</accession>
<evidence type="ECO:0000256" key="1">
    <source>
        <dbReference type="ARBA" id="ARBA00023002"/>
    </source>
</evidence>
<dbReference type="InterPro" id="IPR036291">
    <property type="entry name" value="NAD(P)-bd_dom_sf"/>
</dbReference>
<dbReference type="SUPFAM" id="SSF51735">
    <property type="entry name" value="NAD(P)-binding Rossmann-fold domains"/>
    <property type="match status" value="1"/>
</dbReference>
<protein>
    <submittedName>
        <fullName evidence="3">Uncharacterized protein</fullName>
    </submittedName>
</protein>
<name>A0A821MBP5_9NEOP</name>
<evidence type="ECO:0000313" key="4">
    <source>
        <dbReference type="Proteomes" id="UP000663880"/>
    </source>
</evidence>
<comment type="caution">
    <text evidence="3">The sequence shown here is derived from an EMBL/GenBank/DDBJ whole genome shotgun (WGS) entry which is preliminary data.</text>
</comment>
<keyword evidence="4" id="KW-1185">Reference proteome</keyword>
<reference evidence="3" key="1">
    <citation type="submission" date="2021-02" db="EMBL/GenBank/DDBJ databases">
        <authorList>
            <person name="Steward A R."/>
        </authorList>
    </citation>
    <scope>NUCLEOTIDE SEQUENCE</scope>
</reference>
<sequence>MCKYSDRLIGKVVIITGANTGIGFEIAKDMAERGARVILACRNETRAMEAINEIRNQTHNENIHYLHLDLASLSSVKEFVDKFMNKEERLDILVNNAGVITGSDEKTEDGLSTMIQSNYLGHFLLTVLLLPLLTSSAPSRIINFSSVTHKFVNIHPDDLFTVPIRKSYTNSIWYFKTKLCMVLMTKELARRLNNTGVTVNCLHPGVVKTNIINNIDIKFVKTIINAALSCFKTPRDGAETAIYLAVSPEVEKHSGGYYVDCKLANTSRRAQNPDLARQLWEVSERLVGIECKYH</sequence>
<dbReference type="Proteomes" id="UP000663880">
    <property type="component" value="Unassembled WGS sequence"/>
</dbReference>
<comment type="similarity">
    <text evidence="2">Belongs to the short-chain dehydrogenases/reductases (SDR) family.</text>
</comment>
<evidence type="ECO:0000313" key="3">
    <source>
        <dbReference type="EMBL" id="CAF4766863.1"/>
    </source>
</evidence>
<gene>
    <name evidence="3" type="ORF">PMACD_LOCUS1596</name>
</gene>
<dbReference type="GO" id="GO:0016491">
    <property type="term" value="F:oxidoreductase activity"/>
    <property type="evidence" value="ECO:0007669"/>
    <property type="project" value="UniProtKB-KW"/>
</dbReference>
<dbReference type="PRINTS" id="PR00081">
    <property type="entry name" value="GDHRDH"/>
</dbReference>
<organism evidence="3 4">
    <name type="scientific">Pieris macdunnoughi</name>
    <dbReference type="NCBI Taxonomy" id="345717"/>
    <lineage>
        <taxon>Eukaryota</taxon>
        <taxon>Metazoa</taxon>
        <taxon>Ecdysozoa</taxon>
        <taxon>Arthropoda</taxon>
        <taxon>Hexapoda</taxon>
        <taxon>Insecta</taxon>
        <taxon>Pterygota</taxon>
        <taxon>Neoptera</taxon>
        <taxon>Endopterygota</taxon>
        <taxon>Lepidoptera</taxon>
        <taxon>Glossata</taxon>
        <taxon>Ditrysia</taxon>
        <taxon>Papilionoidea</taxon>
        <taxon>Pieridae</taxon>
        <taxon>Pierinae</taxon>
        <taxon>Pieris</taxon>
    </lineage>
</organism>
<dbReference type="CDD" id="cd05327">
    <property type="entry name" value="retinol-DH_like_SDR_c_like"/>
    <property type="match status" value="1"/>
</dbReference>
<dbReference type="OrthoDB" id="191139at2759"/>
<keyword evidence="1" id="KW-0560">Oxidoreductase</keyword>
<dbReference type="PANTHER" id="PTHR43157:SF31">
    <property type="entry name" value="PHOSPHATIDYLINOSITOL-GLYCAN BIOSYNTHESIS CLASS F PROTEIN"/>
    <property type="match status" value="1"/>
</dbReference>
<dbReference type="AlphaFoldDB" id="A0A821MBP5"/>
<dbReference type="PRINTS" id="PR00080">
    <property type="entry name" value="SDRFAMILY"/>
</dbReference>
<dbReference type="InterPro" id="IPR002347">
    <property type="entry name" value="SDR_fam"/>
</dbReference>
<evidence type="ECO:0000256" key="2">
    <source>
        <dbReference type="RuleBase" id="RU000363"/>
    </source>
</evidence>
<dbReference type="Pfam" id="PF00106">
    <property type="entry name" value="adh_short"/>
    <property type="match status" value="2"/>
</dbReference>
<proteinExistence type="inferred from homology"/>
<dbReference type="PANTHER" id="PTHR43157">
    <property type="entry name" value="PHOSPHATIDYLINOSITOL-GLYCAN BIOSYNTHESIS CLASS F PROTEIN-RELATED"/>
    <property type="match status" value="1"/>
</dbReference>